<feature type="chain" id="PRO_5011554652" evidence="1">
    <location>
        <begin position="25"/>
        <end position="157"/>
    </location>
</feature>
<accession>A0A1I0KP92</accession>
<feature type="signal peptide" evidence="1">
    <location>
        <begin position="1"/>
        <end position="24"/>
    </location>
</feature>
<evidence type="ECO:0000313" key="3">
    <source>
        <dbReference type="Proteomes" id="UP000199181"/>
    </source>
</evidence>
<name>A0A1I0KP92_9BACT</name>
<dbReference type="EMBL" id="FOIJ01000012">
    <property type="protein sequence ID" value="SEU26454.1"/>
    <property type="molecule type" value="Genomic_DNA"/>
</dbReference>
<evidence type="ECO:0000256" key="1">
    <source>
        <dbReference type="SAM" id="SignalP"/>
    </source>
</evidence>
<protein>
    <submittedName>
        <fullName evidence="2">Uncharacterized protein</fullName>
    </submittedName>
</protein>
<proteinExistence type="predicted"/>
<reference evidence="3" key="1">
    <citation type="submission" date="2016-10" db="EMBL/GenBank/DDBJ databases">
        <authorList>
            <person name="Varghese N."/>
            <person name="Submissions S."/>
        </authorList>
    </citation>
    <scope>NUCLEOTIDE SEQUENCE [LARGE SCALE GENOMIC DNA]</scope>
    <source>
        <strain evidence="3">DSM 16858</strain>
    </source>
</reference>
<organism evidence="2 3">
    <name type="scientific">Stigmatella erecta</name>
    <dbReference type="NCBI Taxonomy" id="83460"/>
    <lineage>
        <taxon>Bacteria</taxon>
        <taxon>Pseudomonadati</taxon>
        <taxon>Myxococcota</taxon>
        <taxon>Myxococcia</taxon>
        <taxon>Myxococcales</taxon>
        <taxon>Cystobacterineae</taxon>
        <taxon>Archangiaceae</taxon>
        <taxon>Stigmatella</taxon>
    </lineage>
</organism>
<keyword evidence="3" id="KW-1185">Reference proteome</keyword>
<dbReference type="Proteomes" id="UP000199181">
    <property type="component" value="Unassembled WGS sequence"/>
</dbReference>
<sequence>MASWQPLRPLVLSGILLLASSAGSAPSAGKPALASVEAQVYDRQKGAVVAMDEASDPYGMNVDAFIVVKVQGTYEGDAPLKLKLVASAPKESSEAGDRAAWKVTQTRTLHALAENGTTQVPFLLPYACASQVKVTVTLTGPGIKGSKTLDTAFPCAE</sequence>
<gene>
    <name evidence="2" type="ORF">SAMN05443639_11299</name>
</gene>
<dbReference type="AlphaFoldDB" id="A0A1I0KP92"/>
<evidence type="ECO:0000313" key="2">
    <source>
        <dbReference type="EMBL" id="SEU26454.1"/>
    </source>
</evidence>
<keyword evidence="1" id="KW-0732">Signal</keyword>
<dbReference type="RefSeq" id="WP_093523842.1">
    <property type="nucleotide sequence ID" value="NZ_FOIJ01000012.1"/>
</dbReference>